<feature type="non-terminal residue" evidence="1">
    <location>
        <position position="1"/>
    </location>
</feature>
<evidence type="ECO:0000313" key="2">
    <source>
        <dbReference type="Proteomes" id="UP000823775"/>
    </source>
</evidence>
<keyword evidence="2" id="KW-1185">Reference proteome</keyword>
<feature type="non-terminal residue" evidence="1">
    <location>
        <position position="70"/>
    </location>
</feature>
<protein>
    <submittedName>
        <fullName evidence="1">Uncharacterized protein</fullName>
    </submittedName>
</protein>
<dbReference type="EMBL" id="JACEIK010007955">
    <property type="protein sequence ID" value="MCE3050866.1"/>
    <property type="molecule type" value="Genomic_DNA"/>
</dbReference>
<proteinExistence type="predicted"/>
<organism evidence="1 2">
    <name type="scientific">Datura stramonium</name>
    <name type="common">Jimsonweed</name>
    <name type="synonym">Common thornapple</name>
    <dbReference type="NCBI Taxonomy" id="4076"/>
    <lineage>
        <taxon>Eukaryota</taxon>
        <taxon>Viridiplantae</taxon>
        <taxon>Streptophyta</taxon>
        <taxon>Embryophyta</taxon>
        <taxon>Tracheophyta</taxon>
        <taxon>Spermatophyta</taxon>
        <taxon>Magnoliopsida</taxon>
        <taxon>eudicotyledons</taxon>
        <taxon>Gunneridae</taxon>
        <taxon>Pentapetalae</taxon>
        <taxon>asterids</taxon>
        <taxon>lamiids</taxon>
        <taxon>Solanales</taxon>
        <taxon>Solanaceae</taxon>
        <taxon>Solanoideae</taxon>
        <taxon>Datureae</taxon>
        <taxon>Datura</taxon>
    </lineage>
</organism>
<sequence length="70" mass="7531">SGAQHMREKAQEECTSIALSKREVGAPGGALRASSLCKPRASARACILFPTKNVFTELNLEIGTDEWISP</sequence>
<accession>A0ABS8WL96</accession>
<gene>
    <name evidence="1" type="ORF">HAX54_048321</name>
</gene>
<dbReference type="Proteomes" id="UP000823775">
    <property type="component" value="Unassembled WGS sequence"/>
</dbReference>
<evidence type="ECO:0000313" key="1">
    <source>
        <dbReference type="EMBL" id="MCE3050866.1"/>
    </source>
</evidence>
<comment type="caution">
    <text evidence="1">The sequence shown here is derived from an EMBL/GenBank/DDBJ whole genome shotgun (WGS) entry which is preliminary data.</text>
</comment>
<name>A0ABS8WL96_DATST</name>
<reference evidence="1 2" key="1">
    <citation type="journal article" date="2021" name="BMC Genomics">
        <title>Datura genome reveals duplications of psychoactive alkaloid biosynthetic genes and high mutation rate following tissue culture.</title>
        <authorList>
            <person name="Rajewski A."/>
            <person name="Carter-House D."/>
            <person name="Stajich J."/>
            <person name="Litt A."/>
        </authorList>
    </citation>
    <scope>NUCLEOTIDE SEQUENCE [LARGE SCALE GENOMIC DNA]</scope>
    <source>
        <strain evidence="1">AR-01</strain>
    </source>
</reference>